<dbReference type="VEuPathDB" id="FungiDB:C8Q69DRAFT_279932"/>
<dbReference type="AlphaFoldDB" id="A0A443HTB3"/>
<evidence type="ECO:0000256" key="1">
    <source>
        <dbReference type="SAM" id="MobiDB-lite"/>
    </source>
</evidence>
<feature type="signal peptide" evidence="2">
    <location>
        <begin position="1"/>
        <end position="20"/>
    </location>
</feature>
<evidence type="ECO:0000313" key="3">
    <source>
        <dbReference type="EMBL" id="RWQ95058.1"/>
    </source>
</evidence>
<gene>
    <name evidence="3" type="ORF">C8Q69DRAFT_279932</name>
</gene>
<comment type="caution">
    <text evidence="3">The sequence shown here is derived from an EMBL/GenBank/DDBJ whole genome shotgun (WGS) entry which is preliminary data.</text>
</comment>
<protein>
    <recommendedName>
        <fullName evidence="5">Secreted protein</fullName>
    </recommendedName>
</protein>
<keyword evidence="2" id="KW-0732">Signal</keyword>
<evidence type="ECO:0000256" key="2">
    <source>
        <dbReference type="SAM" id="SignalP"/>
    </source>
</evidence>
<dbReference type="EMBL" id="RCNU01000006">
    <property type="protein sequence ID" value="RWQ95058.1"/>
    <property type="molecule type" value="Genomic_DNA"/>
</dbReference>
<evidence type="ECO:0000313" key="4">
    <source>
        <dbReference type="Proteomes" id="UP000283841"/>
    </source>
</evidence>
<keyword evidence="4" id="KW-1185">Reference proteome</keyword>
<organism evidence="3 4">
    <name type="scientific">Byssochlamys spectabilis</name>
    <name type="common">Paecilomyces variotii</name>
    <dbReference type="NCBI Taxonomy" id="264951"/>
    <lineage>
        <taxon>Eukaryota</taxon>
        <taxon>Fungi</taxon>
        <taxon>Dikarya</taxon>
        <taxon>Ascomycota</taxon>
        <taxon>Pezizomycotina</taxon>
        <taxon>Eurotiomycetes</taxon>
        <taxon>Eurotiomycetidae</taxon>
        <taxon>Eurotiales</taxon>
        <taxon>Thermoascaceae</taxon>
        <taxon>Paecilomyces</taxon>
    </lineage>
</organism>
<dbReference type="RefSeq" id="XP_028484703.1">
    <property type="nucleotide sequence ID" value="XM_028626900.1"/>
</dbReference>
<dbReference type="GeneID" id="39596177"/>
<reference evidence="3 4" key="1">
    <citation type="journal article" date="2018" name="Front. Microbiol.">
        <title>Genomic and genetic insights into a cosmopolitan fungus, Paecilomyces variotii (Eurotiales).</title>
        <authorList>
            <person name="Urquhart A.S."/>
            <person name="Mondo S.J."/>
            <person name="Makela M.R."/>
            <person name="Hane J.K."/>
            <person name="Wiebenga A."/>
            <person name="He G."/>
            <person name="Mihaltcheva S."/>
            <person name="Pangilinan J."/>
            <person name="Lipzen A."/>
            <person name="Barry K."/>
            <person name="de Vries R.P."/>
            <person name="Grigoriev I.V."/>
            <person name="Idnurm A."/>
        </authorList>
    </citation>
    <scope>NUCLEOTIDE SEQUENCE [LARGE SCALE GENOMIC DNA]</scope>
    <source>
        <strain evidence="3 4">CBS 101075</strain>
    </source>
</reference>
<sequence length="132" mass="15256">MTIDFSFFSAYLFAVFCVRGRGVQKAGRYKIRGCRHDNRGVVSDNATGKGYIVKRRNVYQPSGSLFRGIEKGVKQREEEREEKSKRREKRPTRAGPAIQMVWVSGPKKDHGLWGCWRLFRRGKWISSVAASW</sequence>
<evidence type="ECO:0008006" key="5">
    <source>
        <dbReference type="Google" id="ProtNLM"/>
    </source>
</evidence>
<accession>A0A443HTB3</accession>
<feature type="chain" id="PRO_5019123027" description="Secreted protein" evidence="2">
    <location>
        <begin position="21"/>
        <end position="132"/>
    </location>
</feature>
<dbReference type="Proteomes" id="UP000283841">
    <property type="component" value="Unassembled WGS sequence"/>
</dbReference>
<feature type="compositionally biased region" description="Basic and acidic residues" evidence="1">
    <location>
        <begin position="70"/>
        <end position="85"/>
    </location>
</feature>
<feature type="region of interest" description="Disordered" evidence="1">
    <location>
        <begin position="70"/>
        <end position="100"/>
    </location>
</feature>
<proteinExistence type="predicted"/>
<name>A0A443HTB3_BYSSP</name>